<organism evidence="2 3">
    <name type="scientific">Plasmodium coatneyi</name>
    <dbReference type="NCBI Taxonomy" id="208452"/>
    <lineage>
        <taxon>Eukaryota</taxon>
        <taxon>Sar</taxon>
        <taxon>Alveolata</taxon>
        <taxon>Apicomplexa</taxon>
        <taxon>Aconoidasida</taxon>
        <taxon>Haemosporida</taxon>
        <taxon>Plasmodiidae</taxon>
        <taxon>Plasmodium</taxon>
    </lineage>
</organism>
<feature type="compositionally biased region" description="Basic and acidic residues" evidence="1">
    <location>
        <begin position="310"/>
        <end position="325"/>
    </location>
</feature>
<feature type="region of interest" description="Disordered" evidence="1">
    <location>
        <begin position="729"/>
        <end position="753"/>
    </location>
</feature>
<feature type="region of interest" description="Disordered" evidence="1">
    <location>
        <begin position="798"/>
        <end position="987"/>
    </location>
</feature>
<feature type="region of interest" description="Disordered" evidence="1">
    <location>
        <begin position="161"/>
        <end position="210"/>
    </location>
</feature>
<feature type="compositionally biased region" description="Polar residues" evidence="1">
    <location>
        <begin position="1"/>
        <end position="13"/>
    </location>
</feature>
<dbReference type="AlphaFoldDB" id="A0A1B1DX36"/>
<feature type="compositionally biased region" description="Polar residues" evidence="1">
    <location>
        <begin position="907"/>
        <end position="925"/>
    </location>
</feature>
<protein>
    <submittedName>
        <fullName evidence="2">Uncharacterized protein</fullName>
    </submittedName>
</protein>
<evidence type="ECO:0000313" key="3">
    <source>
        <dbReference type="Proteomes" id="UP000092716"/>
    </source>
</evidence>
<feature type="compositionally biased region" description="Basic and acidic residues" evidence="1">
    <location>
        <begin position="410"/>
        <end position="437"/>
    </location>
</feature>
<dbReference type="InterPro" id="IPR031387">
    <property type="entry name" value="SPICE1"/>
</dbReference>
<keyword evidence="3" id="KW-1185">Reference proteome</keyword>
<name>A0A1B1DX36_9APIC</name>
<gene>
    <name evidence="2" type="ORF">PCOAH_00016530</name>
</gene>
<feature type="compositionally biased region" description="Low complexity" evidence="1">
    <location>
        <begin position="850"/>
        <end position="864"/>
    </location>
</feature>
<feature type="compositionally biased region" description="Basic residues" evidence="1">
    <location>
        <begin position="171"/>
        <end position="189"/>
    </location>
</feature>
<evidence type="ECO:0000256" key="1">
    <source>
        <dbReference type="SAM" id="MobiDB-lite"/>
    </source>
</evidence>
<dbReference type="EMBL" id="CP016245">
    <property type="protein sequence ID" value="ANQ07300.1"/>
    <property type="molecule type" value="Genomic_DNA"/>
</dbReference>
<feature type="compositionally biased region" description="Low complexity" evidence="1">
    <location>
        <begin position="278"/>
        <end position="296"/>
    </location>
</feature>
<feature type="region of interest" description="Disordered" evidence="1">
    <location>
        <begin position="385"/>
        <end position="461"/>
    </location>
</feature>
<feature type="compositionally biased region" description="Polar residues" evidence="1">
    <location>
        <begin position="540"/>
        <end position="551"/>
    </location>
</feature>
<feature type="compositionally biased region" description="Basic and acidic residues" evidence="1">
    <location>
        <begin position="132"/>
        <end position="147"/>
    </location>
</feature>
<dbReference type="OrthoDB" id="372463at2759"/>
<feature type="region of interest" description="Disordered" evidence="1">
    <location>
        <begin position="1"/>
        <end position="147"/>
    </location>
</feature>
<dbReference type="RefSeq" id="XP_019913995.1">
    <property type="nucleotide sequence ID" value="XM_020058462.1"/>
</dbReference>
<dbReference type="GeneID" id="30908379"/>
<dbReference type="GO" id="GO:0090307">
    <property type="term" value="P:mitotic spindle assembly"/>
    <property type="evidence" value="ECO:0007669"/>
    <property type="project" value="InterPro"/>
</dbReference>
<feature type="region of interest" description="Disordered" evidence="1">
    <location>
        <begin position="247"/>
        <end position="370"/>
    </location>
</feature>
<feature type="region of interest" description="Disordered" evidence="1">
    <location>
        <begin position="514"/>
        <end position="551"/>
    </location>
</feature>
<accession>A0A1B1DX36</accession>
<feature type="compositionally biased region" description="Polar residues" evidence="1">
    <location>
        <begin position="198"/>
        <end position="210"/>
    </location>
</feature>
<feature type="compositionally biased region" description="Basic and acidic residues" evidence="1">
    <location>
        <begin position="865"/>
        <end position="877"/>
    </location>
</feature>
<proteinExistence type="predicted"/>
<dbReference type="Proteomes" id="UP000092716">
    <property type="component" value="Chromosome 7"/>
</dbReference>
<sequence length="1066" mass="120297">MTPSDESQHSDVTAGTVRTYKVRRGGNPSRENSLRRTANRTEDPLFSYPEDFQLDEPILLNGEEAESCPDGSLAQMKKNTNDEGSSYDSLVEDFFENAIKNAEKGKQEGGRVPSGKSEQSAPSAEGDGGSEEDAKAKEDKKDSQKISIKKEVIQWNSEMLRRNLNKPRMPLMRRKKKSMHMVTRKKKKNDAKGKSAKMTSQAKHANEWNSYQNDLDKYRLTKEELEQKRNSLKSKNLDKVKVEYQQRLQRMRTGKNNDPPARKSAPATSDTTRGITRPTTVIGSATTATGTAPPNGVHIKSNEEPTLNECDPRREGTHRCCSDQRSRKKNHSKLKQTSTDKVHKRMKERGGHSLSDVNNNHLGSPYSDAGPSYMYSNEGKYPSLNLIHSDGSSSGGQYTEWGKQNRRVTQQKDRHPPNGRYHIGENKQRNKRTHLDKWSSPNESHRSGQFRENPPFRGDHLGSSGEYSSLLSVLSSECEFDVFSSHSMRRKGKNAPQEGTNKWRDKWYANHEAEPPSWAKKKRTRKHFYSHNNRSDSDRMTISTDRSASTGESTMDYFTQELKKRNEVLSPVMDRINIRTDPLEDLAPVGRKEFIEKKFYPNLGIKLFPQEGYMSTHSNSSPSSGVSSASTTHVDHLWDSDYTDEIEKLRCTPQMDQDILRLKKVKLETFNCIKKMVQSVRTFICEGDLEEAPSIGEKASPRGAHRMVERMGDNPLMELLFRENEKVYTDTQSSRIQQEGYTNEEPEEHYEGPKSIHSEYSNYVYLDQLHQGDDMSISTPLSSHKMEVALHQDHLRDVPAGVSSNSRGHLSRLDLTGSDFQNEGGLDDEVAFVPQGSSPRGWKGHQVGKTTPETDTATANMTTADLHDGEKLRRPDSATRASKKGPLMKPRSDAKQSQRVPNKKESNQSVESISSTSKGSRQGTLKTKVHSGVDARNASQPTRNSTRKEKNTFNETRTLLRGKVKGEAKGAKLAPRRKVSGVHATGGTTNGAVKDVMANTTADSRNQRLISQKILNTSINFDETQNLSDEDQFIFDTYLNEVADKREDNLEDIIRNQVALFERDFL</sequence>
<feature type="compositionally biased region" description="Polar residues" evidence="1">
    <location>
        <begin position="729"/>
        <end position="741"/>
    </location>
</feature>
<dbReference type="VEuPathDB" id="PlasmoDB:PCOAH_00016530"/>
<dbReference type="KEGG" id="pcot:PCOAH_00016530"/>
<feature type="compositionally biased region" description="Basic and acidic residues" evidence="1">
    <location>
        <begin position="890"/>
        <end position="906"/>
    </location>
</feature>
<dbReference type="Pfam" id="PF15678">
    <property type="entry name" value="SPICE"/>
    <property type="match status" value="1"/>
</dbReference>
<feature type="compositionally biased region" description="Basic residues" evidence="1">
    <location>
        <begin position="519"/>
        <end position="529"/>
    </location>
</feature>
<evidence type="ECO:0000313" key="2">
    <source>
        <dbReference type="EMBL" id="ANQ07300.1"/>
    </source>
</evidence>
<reference evidence="3" key="1">
    <citation type="submission" date="2016-06" db="EMBL/GenBank/DDBJ databases">
        <title>First high quality genome sequence of Plasmodium coatneyi using continuous long reads from single molecule, real-time sequencing.</title>
        <authorList>
            <person name="Chien J.-T."/>
            <person name="Pakala S.B."/>
            <person name="Geraldo J.A."/>
            <person name="Lapp S.A."/>
            <person name="Barnwell J.W."/>
            <person name="Kissinger J.C."/>
            <person name="Galinski M.R."/>
            <person name="Humphrey J.C."/>
        </authorList>
    </citation>
    <scope>NUCLEOTIDE SEQUENCE [LARGE SCALE GENOMIC DNA]</scope>
    <source>
        <strain evidence="3">Hackeri</strain>
    </source>
</reference>